<evidence type="ECO:0000313" key="4">
    <source>
        <dbReference type="Proteomes" id="UP000019494"/>
    </source>
</evidence>
<evidence type="ECO:0000259" key="2">
    <source>
        <dbReference type="Pfam" id="PF10756"/>
    </source>
</evidence>
<feature type="domain" description="Low molecular weight protein antigen 6 PH" evidence="2">
    <location>
        <begin position="95"/>
        <end position="147"/>
    </location>
</feature>
<organism evidence="3 4">
    <name type="scientific">Intrasporangium chromatireducens Q5-1</name>
    <dbReference type="NCBI Taxonomy" id="584657"/>
    <lineage>
        <taxon>Bacteria</taxon>
        <taxon>Bacillati</taxon>
        <taxon>Actinomycetota</taxon>
        <taxon>Actinomycetes</taxon>
        <taxon>Micrococcales</taxon>
        <taxon>Intrasporangiaceae</taxon>
        <taxon>Intrasporangium</taxon>
    </lineage>
</organism>
<keyword evidence="1" id="KW-0472">Membrane</keyword>
<reference evidence="4" key="1">
    <citation type="submission" date="2013-08" db="EMBL/GenBank/DDBJ databases">
        <title>Intrasporangium oryzae NRRL B-24470.</title>
        <authorList>
            <person name="Liu H."/>
            <person name="Wang G."/>
        </authorList>
    </citation>
    <scope>NUCLEOTIDE SEQUENCE [LARGE SCALE GENOMIC DNA]</scope>
    <source>
        <strain evidence="4">Q5-1</strain>
    </source>
</reference>
<feature type="transmembrane region" description="Helical" evidence="1">
    <location>
        <begin position="70"/>
        <end position="87"/>
    </location>
</feature>
<keyword evidence="1" id="KW-1133">Transmembrane helix</keyword>
<dbReference type="InterPro" id="IPR019692">
    <property type="entry name" value="CFP-6_PH"/>
</dbReference>
<gene>
    <name evidence="3" type="ORF">N864_06905</name>
</gene>
<name>W9GFW8_9MICO</name>
<dbReference type="AlphaFoldDB" id="W9GFW8"/>
<proteinExistence type="predicted"/>
<protein>
    <recommendedName>
        <fullName evidence="2">Low molecular weight protein antigen 6 PH domain-containing protein</fullName>
    </recommendedName>
</protein>
<keyword evidence="1" id="KW-0812">Transmembrane</keyword>
<sequence length="175" mass="18566">MTEPMPEPTPEPEPTPAVPGAADAFAPFRPRRGRFVALAIVWGALIIFGVIAVLLPTVSGHAIWGVVDRLMFFSFGVVIALLAWRFASLSAVPSREGLVVRNLVITRRLEWAQIVSVQFGGGAPWVSLDLDDLDTVAVMAIQKADGAFGEQEASRLAALIQALGEPADPEIGGAP</sequence>
<dbReference type="Pfam" id="PF10756">
    <property type="entry name" value="bPH_6"/>
    <property type="match status" value="1"/>
</dbReference>
<dbReference type="OrthoDB" id="3824918at2"/>
<accession>W9GFW8</accession>
<dbReference type="PATRIC" id="fig|584657.3.peg.3001"/>
<dbReference type="Proteomes" id="UP000019494">
    <property type="component" value="Unassembled WGS sequence"/>
</dbReference>
<keyword evidence="4" id="KW-1185">Reference proteome</keyword>
<evidence type="ECO:0000256" key="1">
    <source>
        <dbReference type="SAM" id="Phobius"/>
    </source>
</evidence>
<evidence type="ECO:0000313" key="3">
    <source>
        <dbReference type="EMBL" id="EWT05111.1"/>
    </source>
</evidence>
<comment type="caution">
    <text evidence="3">The sequence shown here is derived from an EMBL/GenBank/DDBJ whole genome shotgun (WGS) entry which is preliminary data.</text>
</comment>
<dbReference type="EMBL" id="AWQS01000145">
    <property type="protein sequence ID" value="EWT05111.1"/>
    <property type="molecule type" value="Genomic_DNA"/>
</dbReference>
<feature type="transmembrane region" description="Helical" evidence="1">
    <location>
        <begin position="35"/>
        <end position="58"/>
    </location>
</feature>